<gene>
    <name evidence="2" type="ORF">KD146_17405</name>
</gene>
<reference evidence="2" key="1">
    <citation type="submission" date="2021-04" db="EMBL/GenBank/DDBJ databases">
        <title>Devosia litorisediminis sp. nov., isolated from a sand dune.</title>
        <authorList>
            <person name="Park S."/>
            <person name="Yoon J.-H."/>
        </authorList>
    </citation>
    <scope>NUCLEOTIDE SEQUENCE</scope>
    <source>
        <strain evidence="2">BSSL-BM10</strain>
    </source>
</reference>
<evidence type="ECO:0000313" key="2">
    <source>
        <dbReference type="EMBL" id="MBS3850479.1"/>
    </source>
</evidence>
<dbReference type="Pfam" id="PF09954">
    <property type="entry name" value="DUF2188"/>
    <property type="match status" value="1"/>
</dbReference>
<dbReference type="AlphaFoldDB" id="A0A942IF65"/>
<dbReference type="EMBL" id="JAGXTP010000004">
    <property type="protein sequence ID" value="MBS3850479.1"/>
    <property type="molecule type" value="Genomic_DNA"/>
</dbReference>
<protein>
    <submittedName>
        <fullName evidence="2">DUF2188 domain-containing protein</fullName>
    </submittedName>
</protein>
<name>A0A942IF65_9HYPH</name>
<accession>A0A942IF65</accession>
<comment type="caution">
    <text evidence="2">The sequence shown here is derived from an EMBL/GenBank/DDBJ whole genome shotgun (WGS) entry which is preliminary data.</text>
</comment>
<keyword evidence="3" id="KW-1185">Reference proteome</keyword>
<organism evidence="2 3">
    <name type="scientific">Devosia litorisediminis</name>
    <dbReference type="NCBI Taxonomy" id="2829817"/>
    <lineage>
        <taxon>Bacteria</taxon>
        <taxon>Pseudomonadati</taxon>
        <taxon>Pseudomonadota</taxon>
        <taxon>Alphaproteobacteria</taxon>
        <taxon>Hyphomicrobiales</taxon>
        <taxon>Devosiaceae</taxon>
        <taxon>Devosia</taxon>
    </lineage>
</organism>
<evidence type="ECO:0000256" key="1">
    <source>
        <dbReference type="SAM" id="MobiDB-lite"/>
    </source>
</evidence>
<sequence length="83" mass="9158">MTHVTYDVVEHDGGYAYKVGDVFSETFPTHDAAHKAAESAAHRQQLGGETEAIQYQGANGKWHEELAQGGDRPETDVEDRLDD</sequence>
<dbReference type="Proteomes" id="UP000678281">
    <property type="component" value="Unassembled WGS sequence"/>
</dbReference>
<dbReference type="RefSeq" id="WP_212660122.1">
    <property type="nucleotide sequence ID" value="NZ_JAGXTP010000004.1"/>
</dbReference>
<dbReference type="InterPro" id="IPR018691">
    <property type="entry name" value="DUF2188"/>
</dbReference>
<feature type="compositionally biased region" description="Basic and acidic residues" evidence="1">
    <location>
        <begin position="61"/>
        <end position="75"/>
    </location>
</feature>
<evidence type="ECO:0000313" key="3">
    <source>
        <dbReference type="Proteomes" id="UP000678281"/>
    </source>
</evidence>
<feature type="region of interest" description="Disordered" evidence="1">
    <location>
        <begin position="58"/>
        <end position="83"/>
    </location>
</feature>
<proteinExistence type="predicted"/>